<organism evidence="1 2">
    <name type="scientific">Brasilonema sennae CENA114</name>
    <dbReference type="NCBI Taxonomy" id="415709"/>
    <lineage>
        <taxon>Bacteria</taxon>
        <taxon>Bacillati</taxon>
        <taxon>Cyanobacteriota</taxon>
        <taxon>Cyanophyceae</taxon>
        <taxon>Nostocales</taxon>
        <taxon>Scytonemataceae</taxon>
        <taxon>Brasilonema</taxon>
        <taxon>Bromeliae group (in: Brasilonema)</taxon>
    </lineage>
</organism>
<dbReference type="Proteomes" id="UP000503129">
    <property type="component" value="Chromosome"/>
</dbReference>
<dbReference type="KEGG" id="bsen:DP114_31355"/>
<name>A0A856MK95_9CYAN</name>
<evidence type="ECO:0000313" key="2">
    <source>
        <dbReference type="Proteomes" id="UP000503129"/>
    </source>
</evidence>
<gene>
    <name evidence="1" type="ORF">DP114_31355</name>
</gene>
<sequence length="80" mass="9589">MINDEEVQSEELHKMDKIIFQKNTFNKEIANEIIAHSKKLRTDSQELKARYIKLGCQFVTFKAHYAQFNKNWTQLRKTTK</sequence>
<dbReference type="RefSeq" id="WP_169268461.1">
    <property type="nucleotide sequence ID" value="NZ_CAWOXK010000001.1"/>
</dbReference>
<proteinExistence type="predicted"/>
<dbReference type="AlphaFoldDB" id="A0A856MK95"/>
<evidence type="ECO:0000313" key="1">
    <source>
        <dbReference type="EMBL" id="QDL11795.1"/>
    </source>
</evidence>
<accession>A0A856MK95</accession>
<protein>
    <submittedName>
        <fullName evidence="1">Uncharacterized protein</fullName>
    </submittedName>
</protein>
<keyword evidence="2" id="KW-1185">Reference proteome</keyword>
<reference evidence="1 2" key="1">
    <citation type="submission" date="2018-06" db="EMBL/GenBank/DDBJ databases">
        <title>Comparative genomics of Brasilonema spp. strains.</title>
        <authorList>
            <person name="Alvarenga D.O."/>
            <person name="Fiore M.F."/>
            <person name="Varani A.M."/>
        </authorList>
    </citation>
    <scope>NUCLEOTIDE SEQUENCE [LARGE SCALE GENOMIC DNA]</scope>
    <source>
        <strain evidence="1 2">CENA114</strain>
    </source>
</reference>
<dbReference type="EMBL" id="CP030118">
    <property type="protein sequence ID" value="QDL11795.1"/>
    <property type="molecule type" value="Genomic_DNA"/>
</dbReference>